<organism evidence="2 3">
    <name type="scientific">Streptococcus oralis subsp. dentisani</name>
    <dbReference type="NCBI Taxonomy" id="1458253"/>
    <lineage>
        <taxon>Bacteria</taxon>
        <taxon>Bacillati</taxon>
        <taxon>Bacillota</taxon>
        <taxon>Bacilli</taxon>
        <taxon>Lactobacillales</taxon>
        <taxon>Streptococcaceae</taxon>
        <taxon>Streptococcus</taxon>
    </lineage>
</organism>
<gene>
    <name evidence="2" type="ORF">B7707_04095</name>
</gene>
<comment type="caution">
    <text evidence="2">The sequence shown here is derived from an EMBL/GenBank/DDBJ whole genome shotgun (WGS) entry which is preliminary data.</text>
</comment>
<name>A0A1X1IYJ8_STROR</name>
<proteinExistence type="predicted"/>
<feature type="transmembrane region" description="Helical" evidence="1">
    <location>
        <begin position="41"/>
        <end position="67"/>
    </location>
</feature>
<feature type="transmembrane region" description="Helical" evidence="1">
    <location>
        <begin position="179"/>
        <end position="197"/>
    </location>
</feature>
<sequence length="214" mass="24546">MIKILRFSRFWRLATGLLFLGVGQRLLFTGVISPAVVEEGLSLILTLLSLLFLMIGTVLIFPITIWFYKQYRSDQRLNYTILIYLFSAILCGILIGGLGQVLYDNTSLEYDHVKITIWAFTTIIQTFLKVILSYSLVSIYKALPIKNRVDQMRLPVLVSMLLVAFCLAIAVWFPILGSFVLSIGDALILIFTLYYFIYLTKENDDERPYSGYYC</sequence>
<dbReference type="OrthoDB" id="2220475at2"/>
<keyword evidence="1" id="KW-0812">Transmembrane</keyword>
<keyword evidence="1" id="KW-0472">Membrane</keyword>
<dbReference type="EMBL" id="NCUY01000031">
    <property type="protein sequence ID" value="ORO78227.1"/>
    <property type="molecule type" value="Genomic_DNA"/>
</dbReference>
<feature type="transmembrane region" description="Helical" evidence="1">
    <location>
        <begin position="115"/>
        <end position="140"/>
    </location>
</feature>
<accession>A0A1X1IYJ8</accession>
<feature type="transmembrane region" description="Helical" evidence="1">
    <location>
        <begin position="79"/>
        <end position="103"/>
    </location>
</feature>
<reference evidence="2 3" key="1">
    <citation type="journal article" date="2016" name="Eur. J. Clin. Microbiol. Infect. Dis.">
        <title>Whole genome sequencing as a tool for phylogenetic analysis of clinical strains of Mitis group streptococci.</title>
        <authorList>
            <person name="Rasmussen L.H."/>
            <person name="Dargis R."/>
            <person name="Hojholt K."/>
            <person name="Christensen J.J."/>
            <person name="Skovgaard O."/>
            <person name="Justesen U.S."/>
            <person name="Rosenvinge F.S."/>
            <person name="Moser C."/>
            <person name="Lukjancenko O."/>
            <person name="Rasmussen S."/>
            <person name="Nielsen X.C."/>
        </authorList>
    </citation>
    <scope>NUCLEOTIDE SEQUENCE [LARGE SCALE GENOMIC DNA]</scope>
    <source>
        <strain evidence="2 3">RH_70047_11</strain>
    </source>
</reference>
<dbReference type="AlphaFoldDB" id="A0A1X1IYJ8"/>
<dbReference type="Proteomes" id="UP000193326">
    <property type="component" value="Unassembled WGS sequence"/>
</dbReference>
<protein>
    <submittedName>
        <fullName evidence="2">Uncharacterized protein</fullName>
    </submittedName>
</protein>
<keyword evidence="1" id="KW-1133">Transmembrane helix</keyword>
<evidence type="ECO:0000256" key="1">
    <source>
        <dbReference type="SAM" id="Phobius"/>
    </source>
</evidence>
<evidence type="ECO:0000313" key="2">
    <source>
        <dbReference type="EMBL" id="ORO78227.1"/>
    </source>
</evidence>
<dbReference type="RefSeq" id="WP_084945790.1">
    <property type="nucleotide sequence ID" value="NZ_NCUY01000031.1"/>
</dbReference>
<evidence type="ECO:0000313" key="3">
    <source>
        <dbReference type="Proteomes" id="UP000193326"/>
    </source>
</evidence>
<feature type="transmembrane region" description="Helical" evidence="1">
    <location>
        <begin position="152"/>
        <end position="173"/>
    </location>
</feature>